<reference evidence="1 2" key="1">
    <citation type="submission" date="2019-03" db="EMBL/GenBank/DDBJ databases">
        <title>Genomic Encyclopedia of Type Strains, Phase IV (KMG-IV): sequencing the most valuable type-strain genomes for metagenomic binning, comparative biology and taxonomic classification.</title>
        <authorList>
            <person name="Goeker M."/>
        </authorList>
    </citation>
    <scope>NUCLEOTIDE SEQUENCE [LARGE SCALE GENOMIC DNA]</scope>
    <source>
        <strain evidence="1 2">DSM 100309</strain>
    </source>
</reference>
<accession>A0A4R3XUR2</accession>
<name>A0A4R3XUR2_9PROT</name>
<sequence>MRNKSTDLTLGFNGFNFHDLQHEAASRLVARMKSLPLVQMLERYTHILNDGVKEALRNICKLMTKE</sequence>
<evidence type="ECO:0000313" key="2">
    <source>
        <dbReference type="Proteomes" id="UP000295367"/>
    </source>
</evidence>
<dbReference type="EMBL" id="SMCO01000019">
    <property type="protein sequence ID" value="TCV82692.1"/>
    <property type="molecule type" value="Genomic_DNA"/>
</dbReference>
<dbReference type="AlphaFoldDB" id="A0A4R3XUR2"/>
<dbReference type="OrthoDB" id="662444at2"/>
<proteinExistence type="predicted"/>
<evidence type="ECO:0000313" key="1">
    <source>
        <dbReference type="EMBL" id="TCV82692.1"/>
    </source>
</evidence>
<protein>
    <submittedName>
        <fullName evidence="1">Uncharacterized protein</fullName>
    </submittedName>
</protein>
<comment type="caution">
    <text evidence="1">The sequence shown here is derived from an EMBL/GenBank/DDBJ whole genome shotgun (WGS) entry which is preliminary data.</text>
</comment>
<dbReference type="Proteomes" id="UP000295367">
    <property type="component" value="Unassembled WGS sequence"/>
</dbReference>
<organism evidence="1 2">
    <name type="scientific">Sulfurirhabdus autotrophica</name>
    <dbReference type="NCBI Taxonomy" id="1706046"/>
    <lineage>
        <taxon>Bacteria</taxon>
        <taxon>Pseudomonadati</taxon>
        <taxon>Pseudomonadota</taxon>
        <taxon>Betaproteobacteria</taxon>
        <taxon>Nitrosomonadales</taxon>
        <taxon>Sulfuricellaceae</taxon>
        <taxon>Sulfurirhabdus</taxon>
    </lineage>
</organism>
<gene>
    <name evidence="1" type="ORF">EDC63_1199</name>
</gene>
<keyword evidence="2" id="KW-1185">Reference proteome</keyword>
<dbReference type="RefSeq" id="WP_124944891.1">
    <property type="nucleotide sequence ID" value="NZ_BHVT01000004.1"/>
</dbReference>